<dbReference type="VEuPathDB" id="MicrosporidiaDB:CWI39_1127p0010"/>
<dbReference type="GO" id="GO:0003723">
    <property type="term" value="F:RNA binding"/>
    <property type="evidence" value="ECO:0007669"/>
    <property type="project" value="UniProtKB-UniRule"/>
</dbReference>
<evidence type="ECO:0000313" key="5">
    <source>
        <dbReference type="Proteomes" id="UP000291404"/>
    </source>
</evidence>
<feature type="compositionally biased region" description="Low complexity" evidence="2">
    <location>
        <begin position="41"/>
        <end position="71"/>
    </location>
</feature>
<dbReference type="EMBL" id="PITI01000152">
    <property type="protein sequence ID" value="TBU08331.1"/>
    <property type="molecule type" value="Genomic_DNA"/>
</dbReference>
<dbReference type="Proteomes" id="UP000291404">
    <property type="component" value="Unassembled WGS sequence"/>
</dbReference>
<evidence type="ECO:0000256" key="1">
    <source>
        <dbReference type="PROSITE-ProRule" id="PRU00176"/>
    </source>
</evidence>
<dbReference type="SUPFAM" id="SSF54928">
    <property type="entry name" value="RNA-binding domain, RBD"/>
    <property type="match status" value="1"/>
</dbReference>
<feature type="compositionally biased region" description="Low complexity" evidence="2">
    <location>
        <begin position="79"/>
        <end position="104"/>
    </location>
</feature>
<dbReference type="VEuPathDB" id="MicrosporidiaDB:CWI36_0152p0020"/>
<dbReference type="InterPro" id="IPR035979">
    <property type="entry name" value="RBD_domain_sf"/>
</dbReference>
<organism evidence="4 5">
    <name type="scientific">Hamiltosporidium magnivora</name>
    <dbReference type="NCBI Taxonomy" id="148818"/>
    <lineage>
        <taxon>Eukaryota</taxon>
        <taxon>Fungi</taxon>
        <taxon>Fungi incertae sedis</taxon>
        <taxon>Microsporidia</taxon>
        <taxon>Dubosqiidae</taxon>
        <taxon>Hamiltosporidium</taxon>
    </lineage>
</organism>
<feature type="region of interest" description="Disordered" evidence="2">
    <location>
        <begin position="33"/>
        <end position="195"/>
    </location>
</feature>
<keyword evidence="5" id="KW-1185">Reference proteome</keyword>
<dbReference type="PROSITE" id="PS50102">
    <property type="entry name" value="RRM"/>
    <property type="match status" value="2"/>
</dbReference>
<gene>
    <name evidence="4" type="ORF">CWI36_0152p0020</name>
</gene>
<feature type="region of interest" description="Disordered" evidence="2">
    <location>
        <begin position="361"/>
        <end position="415"/>
    </location>
</feature>
<feature type="compositionally biased region" description="Basic and acidic residues" evidence="2">
    <location>
        <begin position="124"/>
        <end position="156"/>
    </location>
</feature>
<keyword evidence="1" id="KW-0694">RNA-binding</keyword>
<sequence length="415" mass="45766">MIKNIFPFNFIYNINGYIKKYFLSLQMARGRPVKKQESSESEQSNDTSCSSSEQSSASVSASGSVSEQEVVSTKKGVQAASCSESGSSESCSASGCESGSSATETDSEDSGDSESDSSTATESVETKSELPKGGKPTVCEKIEVESNESSTEKSEKDSEEENSKSASDVSSEDEKLSSSEKSEKNDEILSEEEKNRRTIFIKGLSESANESSLRKELQKNGKVVDIRIPKDSRSGKNKGYAYIQFSKESEATSALKLNGKKLLGTEVVVDNAKMKNRNEGGDGNTLFVRGIPFECSEDKLNKYMSKFGEVLSVSIPKDRENINRNKGFCFVSFKEASVAERVVKSNLVFEDRKLSCEKKMGENKFGNKNNNSGFRDKKRENMRNTGGNGFKNNRRDSKGFDNKNKRVRFRDNDSD</sequence>
<reference evidence="4 5" key="1">
    <citation type="submission" date="2017-12" db="EMBL/GenBank/DDBJ databases">
        <authorList>
            <person name="Pombert J.-F."/>
            <person name="Haag K.L."/>
            <person name="Ebert D."/>
        </authorList>
    </citation>
    <scope>NUCLEOTIDE SEQUENCE [LARGE SCALE GENOMIC DNA]</scope>
    <source>
        <strain evidence="4">BE-OM-2</strain>
    </source>
</reference>
<feature type="compositionally biased region" description="Basic and acidic residues" evidence="2">
    <location>
        <begin position="393"/>
        <end position="415"/>
    </location>
</feature>
<feature type="domain" description="RRM" evidence="3">
    <location>
        <begin position="197"/>
        <end position="274"/>
    </location>
</feature>
<evidence type="ECO:0000259" key="3">
    <source>
        <dbReference type="PROSITE" id="PS50102"/>
    </source>
</evidence>
<dbReference type="InterPro" id="IPR000504">
    <property type="entry name" value="RRM_dom"/>
</dbReference>
<evidence type="ECO:0000256" key="2">
    <source>
        <dbReference type="SAM" id="MobiDB-lite"/>
    </source>
</evidence>
<evidence type="ECO:0000313" key="4">
    <source>
        <dbReference type="EMBL" id="TBU08331.1"/>
    </source>
</evidence>
<comment type="caution">
    <text evidence="4">The sequence shown here is derived from an EMBL/GenBank/DDBJ whole genome shotgun (WGS) entry which is preliminary data.</text>
</comment>
<protein>
    <submittedName>
        <fullName evidence="4">RNA recognition motif domain-containing protein</fullName>
    </submittedName>
</protein>
<name>A0A4Q9LLR9_9MICR</name>
<accession>A0A4Q9LLR9</accession>
<dbReference type="STRING" id="148818.A0A4Q9LLR9"/>
<dbReference type="PANTHER" id="PTHR15241">
    <property type="entry name" value="TRANSFORMER-2-RELATED"/>
    <property type="match status" value="1"/>
</dbReference>
<dbReference type="AlphaFoldDB" id="A0A4Q9LLR9"/>
<dbReference type="InterPro" id="IPR012677">
    <property type="entry name" value="Nucleotide-bd_a/b_plait_sf"/>
</dbReference>
<dbReference type="PANTHER" id="PTHR15241:SF304">
    <property type="entry name" value="RRM DOMAIN-CONTAINING PROTEIN"/>
    <property type="match status" value="1"/>
</dbReference>
<feature type="compositionally biased region" description="Acidic residues" evidence="2">
    <location>
        <begin position="105"/>
        <end position="115"/>
    </location>
</feature>
<dbReference type="SMART" id="SM00360">
    <property type="entry name" value="RRM"/>
    <property type="match status" value="2"/>
</dbReference>
<dbReference type="Gene3D" id="3.30.70.330">
    <property type="match status" value="2"/>
</dbReference>
<dbReference type="Pfam" id="PF00076">
    <property type="entry name" value="RRM_1"/>
    <property type="match status" value="2"/>
</dbReference>
<proteinExistence type="predicted"/>
<dbReference type="CDD" id="cd00590">
    <property type="entry name" value="RRM_SF"/>
    <property type="match status" value="1"/>
</dbReference>
<feature type="domain" description="RRM" evidence="3">
    <location>
        <begin position="284"/>
        <end position="361"/>
    </location>
</feature>
<feature type="compositionally biased region" description="Basic and acidic residues" evidence="2">
    <location>
        <begin position="172"/>
        <end position="195"/>
    </location>
</feature>